<dbReference type="GeneTree" id="ENSGT00950000183173"/>
<reference evidence="3 4" key="1">
    <citation type="journal article" date="2007" name="Nature">
        <title>The medaka draft genome and insights into vertebrate genome evolution.</title>
        <authorList>
            <person name="Kasahara M."/>
            <person name="Naruse K."/>
            <person name="Sasaki S."/>
            <person name="Nakatani Y."/>
            <person name="Qu W."/>
            <person name="Ahsan B."/>
            <person name="Yamada T."/>
            <person name="Nagayasu Y."/>
            <person name="Doi K."/>
            <person name="Kasai Y."/>
            <person name="Jindo T."/>
            <person name="Kobayashi D."/>
            <person name="Shimada A."/>
            <person name="Toyoda A."/>
            <person name="Kuroki Y."/>
            <person name="Fujiyama A."/>
            <person name="Sasaki T."/>
            <person name="Shimizu A."/>
            <person name="Asakawa S."/>
            <person name="Shimizu N."/>
            <person name="Hashimoto S."/>
            <person name="Yang J."/>
            <person name="Lee Y."/>
            <person name="Matsushima K."/>
            <person name="Sugano S."/>
            <person name="Sakaizumi M."/>
            <person name="Narita T."/>
            <person name="Ohishi K."/>
            <person name="Haga S."/>
            <person name="Ohta F."/>
            <person name="Nomoto H."/>
            <person name="Nogata K."/>
            <person name="Morishita T."/>
            <person name="Endo T."/>
            <person name="Shin-I T."/>
            <person name="Takeda H."/>
            <person name="Morishita S."/>
            <person name="Kohara Y."/>
        </authorList>
    </citation>
    <scope>NUCLEOTIDE SEQUENCE [LARGE SCALE GENOMIC DNA]</scope>
    <source>
        <strain evidence="3 4">Hd-rR</strain>
    </source>
</reference>
<dbReference type="Gene3D" id="2.40.70.10">
    <property type="entry name" value="Acid Proteases"/>
    <property type="match status" value="1"/>
</dbReference>
<keyword evidence="4" id="KW-1185">Reference proteome</keyword>
<evidence type="ECO:0000259" key="2">
    <source>
        <dbReference type="Pfam" id="PF19259"/>
    </source>
</evidence>
<feature type="domain" description="Ty3 transposon capsid-like protein" evidence="2">
    <location>
        <begin position="81"/>
        <end position="249"/>
    </location>
</feature>
<dbReference type="Gene3D" id="3.10.10.10">
    <property type="entry name" value="HIV Type 1 Reverse Transcriptase, subunit A, domain 1"/>
    <property type="match status" value="1"/>
</dbReference>
<proteinExistence type="predicted"/>
<evidence type="ECO:0000313" key="3">
    <source>
        <dbReference type="Ensembl" id="ENSORLP00000039238.1"/>
    </source>
</evidence>
<dbReference type="AlphaFoldDB" id="A0A3B3I5Q0"/>
<dbReference type="PANTHER" id="PTHR15503:SF36">
    <property type="entry name" value="RETROTRANSPOSON GAG-LIKE PROTEIN 5"/>
    <property type="match status" value="1"/>
</dbReference>
<dbReference type="Proteomes" id="UP000001038">
    <property type="component" value="Chromosome 4"/>
</dbReference>
<dbReference type="InParanoid" id="A0A3B3I5Q0"/>
<dbReference type="SUPFAM" id="SSF56672">
    <property type="entry name" value="DNA/RNA polymerases"/>
    <property type="match status" value="1"/>
</dbReference>
<feature type="region of interest" description="Disordered" evidence="1">
    <location>
        <begin position="252"/>
        <end position="272"/>
    </location>
</feature>
<dbReference type="InterPro" id="IPR043502">
    <property type="entry name" value="DNA/RNA_pol_sf"/>
</dbReference>
<dbReference type="PANTHER" id="PTHR15503">
    <property type="entry name" value="LDOC1 RELATED"/>
    <property type="match status" value="1"/>
</dbReference>
<dbReference type="InterPro" id="IPR032567">
    <property type="entry name" value="RTL1-rel"/>
</dbReference>
<organism evidence="3 4">
    <name type="scientific">Oryzias latipes</name>
    <name type="common">Japanese rice fish</name>
    <name type="synonym">Japanese killifish</name>
    <dbReference type="NCBI Taxonomy" id="8090"/>
    <lineage>
        <taxon>Eukaryota</taxon>
        <taxon>Metazoa</taxon>
        <taxon>Chordata</taxon>
        <taxon>Craniata</taxon>
        <taxon>Vertebrata</taxon>
        <taxon>Euteleostomi</taxon>
        <taxon>Actinopterygii</taxon>
        <taxon>Neopterygii</taxon>
        <taxon>Teleostei</taxon>
        <taxon>Neoteleostei</taxon>
        <taxon>Acanthomorphata</taxon>
        <taxon>Ovalentaria</taxon>
        <taxon>Atherinomorphae</taxon>
        <taxon>Beloniformes</taxon>
        <taxon>Adrianichthyidae</taxon>
        <taxon>Oryziinae</taxon>
        <taxon>Oryzias</taxon>
    </lineage>
</organism>
<dbReference type="Pfam" id="PF13650">
    <property type="entry name" value="Asp_protease_2"/>
    <property type="match status" value="1"/>
</dbReference>
<evidence type="ECO:0000256" key="1">
    <source>
        <dbReference type="SAM" id="MobiDB-lite"/>
    </source>
</evidence>
<reference evidence="3" key="2">
    <citation type="submission" date="2025-08" db="UniProtKB">
        <authorList>
            <consortium name="Ensembl"/>
        </authorList>
    </citation>
    <scope>IDENTIFICATION</scope>
    <source>
        <strain evidence="3">Hd-rR</strain>
    </source>
</reference>
<dbReference type="SUPFAM" id="SSF50630">
    <property type="entry name" value="Acid proteases"/>
    <property type="match status" value="1"/>
</dbReference>
<feature type="compositionally biased region" description="Low complexity" evidence="1">
    <location>
        <begin position="54"/>
        <end position="64"/>
    </location>
</feature>
<accession>A0A3B3I5Q0</accession>
<protein>
    <recommendedName>
        <fullName evidence="2">Ty3 transposon capsid-like protein domain-containing protein</fullName>
    </recommendedName>
</protein>
<sequence length="561" mass="61836">MDPAGSEPMINQTLSTHANTLDQQGQMINTLSNNQQAITQQKAQLQALLQTIADSSHPPSSSVAPEPPPVSSPSPVREARIPNPDPFSGTSDNFRGFLLQCTLVFSQQSAMYSSDEAKIAFVLGFLRGRALEWAEAFLANQSPASMSFQNFLGHFKQVFETPERYHDTSCKLLGLRQDRRSVADYSVDFRILAMEAGWDTRALLEVFYNRLNDSIKDELLHYEKPASLDCLITFSIRIDNCLRERRSTRNYKSLPACPRPTPRPATPPSSLSPADFAAHALTPEEPMQLGRTLKGTDAVPPSLSSTDFFVSLSSGSWSRSVAALIDSGAEGNFINKELAIEAGPALIPLDPCLKVSAANGQPLTVIQHQTAPVNLSFSGNHHETLQFYVFQATSCQIILGRPWLCLHNPHIDWQSNCILSWSPYCHSTCLRSALPDLQTTSLPPNPPDISGVPPMYHDLAAVFIKQKASVLPSHRPYDIAIDLLPGANLPSSRLFSLSKPELRAMEQYIKESLAAGIIRPSSSPLAAGFFFVEKKDKTLHPCIDYRHLNNITIKTNTPCRC</sequence>
<dbReference type="InterPro" id="IPR045358">
    <property type="entry name" value="Ty3_capsid"/>
</dbReference>
<dbReference type="Pfam" id="PF19259">
    <property type="entry name" value="Ty3_capsid"/>
    <property type="match status" value="1"/>
</dbReference>
<dbReference type="Ensembl" id="ENSORLT00000045545.1">
    <property type="protein sequence ID" value="ENSORLP00000039238.1"/>
    <property type="gene ID" value="ENSORLG00000027109.1"/>
</dbReference>
<name>A0A3B3I5Q0_ORYLA</name>
<feature type="region of interest" description="Disordered" evidence="1">
    <location>
        <begin position="54"/>
        <end position="87"/>
    </location>
</feature>
<dbReference type="CDD" id="cd00303">
    <property type="entry name" value="retropepsin_like"/>
    <property type="match status" value="1"/>
</dbReference>
<feature type="compositionally biased region" description="Pro residues" evidence="1">
    <location>
        <begin position="257"/>
        <end position="267"/>
    </location>
</feature>
<evidence type="ECO:0000313" key="4">
    <source>
        <dbReference type="Proteomes" id="UP000001038"/>
    </source>
</evidence>
<dbReference type="InterPro" id="IPR021109">
    <property type="entry name" value="Peptidase_aspartic_dom_sf"/>
</dbReference>
<reference evidence="3" key="3">
    <citation type="submission" date="2025-09" db="UniProtKB">
        <authorList>
            <consortium name="Ensembl"/>
        </authorList>
    </citation>
    <scope>IDENTIFICATION</scope>
    <source>
        <strain evidence="3">Hd-rR</strain>
    </source>
</reference>